<evidence type="ECO:0000313" key="4">
    <source>
        <dbReference type="Proteomes" id="UP000521872"/>
    </source>
</evidence>
<accession>A0A8H4QRZ4</accession>
<keyword evidence="2" id="KW-0472">Membrane</keyword>
<evidence type="ECO:0000256" key="1">
    <source>
        <dbReference type="SAM" id="MobiDB-lite"/>
    </source>
</evidence>
<evidence type="ECO:0000313" key="3">
    <source>
        <dbReference type="EMBL" id="KAF4615655.1"/>
    </source>
</evidence>
<feature type="transmembrane region" description="Helical" evidence="2">
    <location>
        <begin position="257"/>
        <end position="282"/>
    </location>
</feature>
<name>A0A8H4QRZ4_9AGAR</name>
<comment type="caution">
    <text evidence="3">The sequence shown here is derived from an EMBL/GenBank/DDBJ whole genome shotgun (WGS) entry which is preliminary data.</text>
</comment>
<feature type="region of interest" description="Disordered" evidence="1">
    <location>
        <begin position="138"/>
        <end position="192"/>
    </location>
</feature>
<reference evidence="3 4" key="1">
    <citation type="submission" date="2019-12" db="EMBL/GenBank/DDBJ databases">
        <authorList>
            <person name="Floudas D."/>
            <person name="Bentzer J."/>
            <person name="Ahren D."/>
            <person name="Johansson T."/>
            <person name="Persson P."/>
            <person name="Tunlid A."/>
        </authorList>
    </citation>
    <scope>NUCLEOTIDE SEQUENCE [LARGE SCALE GENOMIC DNA]</scope>
    <source>
        <strain evidence="3 4">CBS 102.39</strain>
    </source>
</reference>
<dbReference type="Proteomes" id="UP000521872">
    <property type="component" value="Unassembled WGS sequence"/>
</dbReference>
<dbReference type="EMBL" id="JAACJL010000034">
    <property type="protein sequence ID" value="KAF4615655.1"/>
    <property type="molecule type" value="Genomic_DNA"/>
</dbReference>
<keyword evidence="2" id="KW-1133">Transmembrane helix</keyword>
<proteinExistence type="predicted"/>
<gene>
    <name evidence="3" type="ORF">D9613_012537</name>
</gene>
<protein>
    <submittedName>
        <fullName evidence="3">Uncharacterized protein</fullName>
    </submittedName>
</protein>
<feature type="region of interest" description="Disordered" evidence="1">
    <location>
        <begin position="394"/>
        <end position="425"/>
    </location>
</feature>
<keyword evidence="2" id="KW-0812">Transmembrane</keyword>
<feature type="compositionally biased region" description="Polar residues" evidence="1">
    <location>
        <begin position="481"/>
        <end position="501"/>
    </location>
</feature>
<keyword evidence="4" id="KW-1185">Reference proteome</keyword>
<feature type="compositionally biased region" description="Low complexity" evidence="1">
    <location>
        <begin position="147"/>
        <end position="162"/>
    </location>
</feature>
<sequence length="510" mass="54007">MSDVNVDDTDTSSILYSGSWTLIPGGPVDEFDGTVHSTNENGATATIKFHGTRIVLKCTVPQGTTWMSMQSFLNGVSTSNVTRQSHDNTAFHDDVWFNSTLPDDDYELVIQNMGGPSDSPFQLDRFIVTGSVIPVAPQGDAALGPSTPEGNPAPTPGNTGTTVASTRAGTSTSITQSSPTPSSSSSLSSSSSSMGLNSSSSISSSLLGNSTSVSMSSTAASVDTISTLVEFSTVTAPGTTQTQGAPLSKASGHHVNLGLILGSAIGGALFLIFLLVLLLCIVRRRRAEPRDGNLRVNQSKWHDPFRRMTGITPFILTGTNERSGSRMPPISSPSSAQLLDNGAPSDPLTAAVNFYRSSSIYTTPSASANHDHDRVHTFVKEKDAQLFRDNSLTSNTHSTHALSNADDPTPADSNSNRYSGVDSPILPRESIHGSINAPAYRSPYLSGATLALPSSPSPDPSYPFILPPPITPMESNDFPPSYQSTRNRRSYPSINVQSPSERSAFDSFRN</sequence>
<feature type="compositionally biased region" description="Low complexity" evidence="1">
    <location>
        <begin position="170"/>
        <end position="192"/>
    </location>
</feature>
<feature type="region of interest" description="Disordered" evidence="1">
    <location>
        <begin position="451"/>
        <end position="510"/>
    </location>
</feature>
<dbReference type="AlphaFoldDB" id="A0A8H4QRZ4"/>
<feature type="compositionally biased region" description="Pro residues" evidence="1">
    <location>
        <begin position="455"/>
        <end position="471"/>
    </location>
</feature>
<organism evidence="3 4">
    <name type="scientific">Agrocybe pediades</name>
    <dbReference type="NCBI Taxonomy" id="84607"/>
    <lineage>
        <taxon>Eukaryota</taxon>
        <taxon>Fungi</taxon>
        <taxon>Dikarya</taxon>
        <taxon>Basidiomycota</taxon>
        <taxon>Agaricomycotina</taxon>
        <taxon>Agaricomycetes</taxon>
        <taxon>Agaricomycetidae</taxon>
        <taxon>Agaricales</taxon>
        <taxon>Agaricineae</taxon>
        <taxon>Strophariaceae</taxon>
        <taxon>Agrocybe</taxon>
    </lineage>
</organism>
<dbReference type="Gene3D" id="2.60.120.260">
    <property type="entry name" value="Galactose-binding domain-like"/>
    <property type="match status" value="1"/>
</dbReference>
<evidence type="ECO:0000256" key="2">
    <source>
        <dbReference type="SAM" id="Phobius"/>
    </source>
</evidence>